<protein>
    <recommendedName>
        <fullName evidence="1">CHAT domain-containing protein</fullName>
    </recommendedName>
</protein>
<organism evidence="2 3">
    <name type="scientific">Catenulispora yoronensis</name>
    <dbReference type="NCBI Taxonomy" id="450799"/>
    <lineage>
        <taxon>Bacteria</taxon>
        <taxon>Bacillati</taxon>
        <taxon>Actinomycetota</taxon>
        <taxon>Actinomycetes</taxon>
        <taxon>Catenulisporales</taxon>
        <taxon>Catenulisporaceae</taxon>
        <taxon>Catenulispora</taxon>
    </lineage>
</organism>
<dbReference type="SUPFAM" id="SSF48452">
    <property type="entry name" value="TPR-like"/>
    <property type="match status" value="1"/>
</dbReference>
<dbReference type="RefSeq" id="WP_344665712.1">
    <property type="nucleotide sequence ID" value="NZ_BAAAQN010000011.1"/>
</dbReference>
<accession>A0ABP5FHV7</accession>
<proteinExistence type="predicted"/>
<dbReference type="Proteomes" id="UP001500751">
    <property type="component" value="Unassembled WGS sequence"/>
</dbReference>
<evidence type="ECO:0000259" key="1">
    <source>
        <dbReference type="Pfam" id="PF12770"/>
    </source>
</evidence>
<dbReference type="Pfam" id="PF12770">
    <property type="entry name" value="CHAT"/>
    <property type="match status" value="1"/>
</dbReference>
<keyword evidence="3" id="KW-1185">Reference proteome</keyword>
<evidence type="ECO:0000313" key="3">
    <source>
        <dbReference type="Proteomes" id="UP001500751"/>
    </source>
</evidence>
<evidence type="ECO:0000313" key="2">
    <source>
        <dbReference type="EMBL" id="GAA2025814.1"/>
    </source>
</evidence>
<dbReference type="EMBL" id="BAAAQN010000011">
    <property type="protein sequence ID" value="GAA2025814.1"/>
    <property type="molecule type" value="Genomic_DNA"/>
</dbReference>
<sequence length="959" mass="102296">MEPLYAVSACLTEVASTLSLAPVLTRGAVRDAQRLAAALDAGLVDGAQARYLLGWFHWYRAQSVPEGEDRELLDQALAYLLHYFIIDGTEDVPEPLRSEIATMAMPSAYAHQSRTLASPDPLSVDVAVGLWDRIAEALDEDDGMRVFCLTGLCTMLQIRCRLNGDPEDLDEAVRVGREAVALSGQAAEGSGVRSAQAAALSTLGAALRDRFGFAGALGDLNEAVEASRRAVRTARPDDNDLAGYLSNLGTVLIVRFEHAEDLADLDEAILVCGQAVALTADGDPDRAPRLSNVSLALQHRFRRTQDPEDLDEAITSSRQAVQSTAEGHREWITRLAVLGTALRRRYDLVADAEDGDEAVLVAARVVDATDERQPERASRLYELGVSLVARYKKSHALDDVLQAAEAFAAAAAVTTAPPSTRIRSASVAASLIAPLDPSRAADLLEGAVLLLPEVAPRRLLRSDKQRALSGFAGLAGDAAAQALSDPDASPAQRAQRAMSLLEAGRTVLLGQMLDTRGSLSDLHPDLAARFTALRDRLDRDDVADFPSASASDPFRAPEDRVDLARDLAATLAEIRRQDGFESFGLPPSLQELIPEAAQGPVVSFTVSAQRGDAILLTADGVNVLPLPGLSLEALNARVSGFHSALTATTDPEQDRGAAQAVLAETLEWLWDTVAEPVLNALGYRAAPAAGAAWPRVWWAPGGLLGLLPLHAAGRHSEDGVRDGGSSVMDRVVSSYTPTVRALRHARRRQATGPGTSSSLIVAMPTTPGLPGDGRLAHVPGEVAALRRRLPNPLVLNDSIATRPYVLNQLPLHAIAHFACHGSHDPADPSQSRLILHDHREAPLTVASLAPVNLDHARLAYLSACDTALSTAAGLLDEAIHLTSAFQLAGYAHVVGTLWAIDDEIAVEIAEDFYTGIHNESTGEFDFASAAHALHRAIRVQRDRYPRTPSLWAAHLHAGA</sequence>
<name>A0ABP5FHV7_9ACTN</name>
<feature type="domain" description="CHAT" evidence="1">
    <location>
        <begin position="664"/>
        <end position="958"/>
    </location>
</feature>
<comment type="caution">
    <text evidence="2">The sequence shown here is derived from an EMBL/GenBank/DDBJ whole genome shotgun (WGS) entry which is preliminary data.</text>
</comment>
<gene>
    <name evidence="2" type="ORF">GCM10009839_25080</name>
</gene>
<dbReference type="Gene3D" id="1.25.40.10">
    <property type="entry name" value="Tetratricopeptide repeat domain"/>
    <property type="match status" value="2"/>
</dbReference>
<reference evidence="3" key="1">
    <citation type="journal article" date="2019" name="Int. J. Syst. Evol. Microbiol.">
        <title>The Global Catalogue of Microorganisms (GCM) 10K type strain sequencing project: providing services to taxonomists for standard genome sequencing and annotation.</title>
        <authorList>
            <consortium name="The Broad Institute Genomics Platform"/>
            <consortium name="The Broad Institute Genome Sequencing Center for Infectious Disease"/>
            <person name="Wu L."/>
            <person name="Ma J."/>
        </authorList>
    </citation>
    <scope>NUCLEOTIDE SEQUENCE [LARGE SCALE GENOMIC DNA]</scope>
    <source>
        <strain evidence="3">JCM 16014</strain>
    </source>
</reference>
<dbReference type="InterPro" id="IPR024983">
    <property type="entry name" value="CHAT_dom"/>
</dbReference>
<dbReference type="InterPro" id="IPR011990">
    <property type="entry name" value="TPR-like_helical_dom_sf"/>
</dbReference>